<evidence type="ECO:0000256" key="1">
    <source>
        <dbReference type="ARBA" id="ARBA00001933"/>
    </source>
</evidence>
<reference evidence="11" key="1">
    <citation type="submission" date="2021-01" db="EMBL/GenBank/DDBJ databases">
        <title>Whole genome shotgun sequence of Sphaerisporangium rufum NBRC 109079.</title>
        <authorList>
            <person name="Komaki H."/>
            <person name="Tamura T."/>
        </authorList>
    </citation>
    <scope>NUCLEOTIDE SEQUENCE</scope>
    <source>
        <strain evidence="11">NBRC 109079</strain>
    </source>
</reference>
<dbReference type="SUPFAM" id="SSF51419">
    <property type="entry name" value="PLP-binding barrel"/>
    <property type="match status" value="1"/>
</dbReference>
<name>A0A919R141_9ACTN</name>
<keyword evidence="3 6" id="KW-0663">Pyridoxal phosphate</keyword>
<feature type="modified residue" description="N6-(pyridoxal phosphate)lysine" evidence="6 8">
    <location>
        <position position="69"/>
    </location>
</feature>
<dbReference type="GO" id="GO:0008836">
    <property type="term" value="F:diaminopimelate decarboxylase activity"/>
    <property type="evidence" value="ECO:0007669"/>
    <property type="project" value="UniProtKB-UniRule"/>
</dbReference>
<dbReference type="Gene3D" id="3.20.20.10">
    <property type="entry name" value="Alanine racemase"/>
    <property type="match status" value="1"/>
</dbReference>
<dbReference type="HAMAP" id="MF_02120">
    <property type="entry name" value="LysA"/>
    <property type="match status" value="1"/>
</dbReference>
<evidence type="ECO:0000256" key="5">
    <source>
        <dbReference type="ARBA" id="ARBA00023239"/>
    </source>
</evidence>
<feature type="binding site" evidence="6">
    <location>
        <begin position="290"/>
        <end position="293"/>
    </location>
    <ligand>
        <name>pyridoxal 5'-phosphate</name>
        <dbReference type="ChEBI" id="CHEBI:597326"/>
    </ligand>
</feature>
<dbReference type="InterPro" id="IPR000183">
    <property type="entry name" value="Orn/DAP/Arg_de-COase"/>
</dbReference>
<feature type="domain" description="Orn/DAP/Arg decarboxylase 2 N-terminal" evidence="10">
    <location>
        <begin position="43"/>
        <end position="296"/>
    </location>
</feature>
<protein>
    <recommendedName>
        <fullName evidence="6 7">Diaminopimelate decarboxylase</fullName>
        <shortName evidence="6">DAP decarboxylase</shortName>
        <shortName evidence="6">DAPDC</shortName>
        <ecNumber evidence="6 7">4.1.1.20</ecNumber>
    </recommendedName>
</protein>
<comment type="pathway">
    <text evidence="6 9">Amino-acid biosynthesis; L-lysine biosynthesis via DAP pathway; L-lysine from DL-2,6-diaminopimelate: step 1/1.</text>
</comment>
<dbReference type="PRINTS" id="PR01181">
    <property type="entry name" value="DAPDCRBXLASE"/>
</dbReference>
<evidence type="ECO:0000256" key="8">
    <source>
        <dbReference type="PIRSR" id="PIRSR600183-50"/>
    </source>
</evidence>
<dbReference type="EMBL" id="BOOU01000019">
    <property type="protein sequence ID" value="GII76471.1"/>
    <property type="molecule type" value="Genomic_DNA"/>
</dbReference>
<dbReference type="Proteomes" id="UP000655287">
    <property type="component" value="Unassembled WGS sequence"/>
</dbReference>
<keyword evidence="2 6" id="KW-0210">Decarboxylase</keyword>
<evidence type="ECO:0000256" key="7">
    <source>
        <dbReference type="NCBIfam" id="TIGR01048"/>
    </source>
</evidence>
<comment type="similarity">
    <text evidence="6">Belongs to the Orn/Lys/Arg decarboxylase class-II family. LysA subfamily.</text>
</comment>
<comment type="catalytic activity">
    <reaction evidence="6 9">
        <text>meso-2,6-diaminopimelate + H(+) = L-lysine + CO2</text>
        <dbReference type="Rhea" id="RHEA:15101"/>
        <dbReference type="ChEBI" id="CHEBI:15378"/>
        <dbReference type="ChEBI" id="CHEBI:16526"/>
        <dbReference type="ChEBI" id="CHEBI:32551"/>
        <dbReference type="ChEBI" id="CHEBI:57791"/>
        <dbReference type="EC" id="4.1.1.20"/>
    </reaction>
</comment>
<feature type="binding site" evidence="6">
    <location>
        <position position="366"/>
    </location>
    <ligand>
        <name>substrate</name>
    </ligand>
</feature>
<dbReference type="SUPFAM" id="SSF50621">
    <property type="entry name" value="Alanine racemase C-terminal domain-like"/>
    <property type="match status" value="1"/>
</dbReference>
<accession>A0A919R141</accession>
<dbReference type="GO" id="GO:0030170">
    <property type="term" value="F:pyridoxal phosphate binding"/>
    <property type="evidence" value="ECO:0007669"/>
    <property type="project" value="UniProtKB-UniRule"/>
</dbReference>
<evidence type="ECO:0000256" key="6">
    <source>
        <dbReference type="HAMAP-Rule" id="MF_02120"/>
    </source>
</evidence>
<evidence type="ECO:0000313" key="12">
    <source>
        <dbReference type="Proteomes" id="UP000655287"/>
    </source>
</evidence>
<comment type="caution">
    <text evidence="11">The sequence shown here is derived from an EMBL/GenBank/DDBJ whole genome shotgun (WGS) entry which is preliminary data.</text>
</comment>
<gene>
    <name evidence="11" type="primary">lysA_2</name>
    <name evidence="6" type="synonym">lysA</name>
    <name evidence="11" type="ORF">Sru01_14530</name>
</gene>
<dbReference type="InterPro" id="IPR022644">
    <property type="entry name" value="De-COase2_N"/>
</dbReference>
<comment type="function">
    <text evidence="6">Specifically catalyzes the decarboxylation of meso-diaminopimelate (meso-DAP) to L-lysine.</text>
</comment>
<evidence type="ECO:0000256" key="2">
    <source>
        <dbReference type="ARBA" id="ARBA00022793"/>
    </source>
</evidence>
<keyword evidence="6" id="KW-0028">Amino-acid biosynthesis</keyword>
<keyword evidence="12" id="KW-1185">Reference proteome</keyword>
<dbReference type="PANTHER" id="PTHR43727:SF2">
    <property type="entry name" value="GROUP IV DECARBOXYLASE"/>
    <property type="match status" value="1"/>
</dbReference>
<dbReference type="NCBIfam" id="TIGR01048">
    <property type="entry name" value="lysA"/>
    <property type="match status" value="1"/>
</dbReference>
<dbReference type="FunFam" id="3.20.20.10:FF:000003">
    <property type="entry name" value="Diaminopimelate decarboxylase"/>
    <property type="match status" value="1"/>
</dbReference>
<keyword evidence="5 6" id="KW-0456">Lyase</keyword>
<dbReference type="RefSeq" id="WP_239137068.1">
    <property type="nucleotide sequence ID" value="NZ_BOOU01000019.1"/>
</dbReference>
<evidence type="ECO:0000313" key="11">
    <source>
        <dbReference type="EMBL" id="GII76471.1"/>
    </source>
</evidence>
<dbReference type="InterPro" id="IPR009006">
    <property type="entry name" value="Ala_racemase/Decarboxylase_C"/>
</dbReference>
<comment type="cofactor">
    <cofactor evidence="1 6 8 9">
        <name>pyridoxal 5'-phosphate</name>
        <dbReference type="ChEBI" id="CHEBI:597326"/>
    </cofactor>
</comment>
<feature type="binding site" evidence="6">
    <location>
        <position position="334"/>
    </location>
    <ligand>
        <name>substrate</name>
    </ligand>
</feature>
<feature type="binding site" evidence="6">
    <location>
        <position position="394"/>
    </location>
    <ligand>
        <name>pyridoxal 5'-phosphate</name>
        <dbReference type="ChEBI" id="CHEBI:597326"/>
    </ligand>
</feature>
<dbReference type="EC" id="4.1.1.20" evidence="6 7"/>
<dbReference type="PANTHER" id="PTHR43727">
    <property type="entry name" value="DIAMINOPIMELATE DECARBOXYLASE"/>
    <property type="match status" value="1"/>
</dbReference>
<evidence type="ECO:0000256" key="3">
    <source>
        <dbReference type="ARBA" id="ARBA00022898"/>
    </source>
</evidence>
<proteinExistence type="inferred from homology"/>
<dbReference type="AlphaFoldDB" id="A0A919R141"/>
<dbReference type="GO" id="GO:0009089">
    <property type="term" value="P:lysine biosynthetic process via diaminopimelate"/>
    <property type="evidence" value="ECO:0007669"/>
    <property type="project" value="UniProtKB-UniRule"/>
</dbReference>
<feature type="active site" description="Proton donor" evidence="8">
    <location>
        <position position="365"/>
    </location>
</feature>
<organism evidence="11 12">
    <name type="scientific">Sphaerisporangium rufum</name>
    <dbReference type="NCBI Taxonomy" id="1381558"/>
    <lineage>
        <taxon>Bacteria</taxon>
        <taxon>Bacillati</taxon>
        <taxon>Actinomycetota</taxon>
        <taxon>Actinomycetes</taxon>
        <taxon>Streptosporangiales</taxon>
        <taxon>Streptosporangiaceae</taxon>
        <taxon>Sphaerisporangium</taxon>
    </lineage>
</organism>
<evidence type="ECO:0000259" key="10">
    <source>
        <dbReference type="Pfam" id="PF02784"/>
    </source>
</evidence>
<dbReference type="CDD" id="cd06828">
    <property type="entry name" value="PLPDE_III_DapDC"/>
    <property type="match status" value="1"/>
</dbReference>
<dbReference type="PRINTS" id="PR01179">
    <property type="entry name" value="ODADCRBXLASE"/>
</dbReference>
<dbReference type="Pfam" id="PF02784">
    <property type="entry name" value="Orn_Arg_deC_N"/>
    <property type="match status" value="1"/>
</dbReference>
<dbReference type="Gene3D" id="2.40.37.10">
    <property type="entry name" value="Lyase, Ornithine Decarboxylase, Chain A, domain 1"/>
    <property type="match status" value="1"/>
</dbReference>
<sequence length="453" mass="47424">MPPPWPDTAEVDPAGDLRLAGVSLGAVAEEHGTPVYVLDAATFVRRAGAYRDALAAHHAGPSEVHYAGKAYLSVAVAQLALREGLHLDAVSVGEVRVGRHAGVPGDRIHLHGNAKTAAELREARRLGVGTVIVDSLDELRTLAELARDGVPQAVMLRLSPGVAADTHPHISTGHAGSKFGIPLSLLPDAARLLAAAPALRYVGLHCHIGSQITDLRPYRAAVRVLLDAAGDLRRWHGWTTRTLSPGGGLGIAATAGEPEPAIEAHVQAVAAEVAAGCERRGLPQPKLVLEPGRSIVGPAMVALYRVVAAKPLDARDGEATAYLHLDGGMGDNVRPAMYGARLAALPVSGTCRPHRLVAHLSGRYCESGDILARDVHLPEVRAGEVLAVPAAGAYTLSMASSYNHVPRPPVVLVFDGHARLVTRRESHDDLIARDAALPEPLAAGLPVPGGPRR</sequence>
<evidence type="ECO:0000256" key="4">
    <source>
        <dbReference type="ARBA" id="ARBA00023154"/>
    </source>
</evidence>
<feature type="binding site" evidence="6">
    <location>
        <position position="338"/>
    </location>
    <ligand>
        <name>substrate</name>
    </ligand>
</feature>
<evidence type="ECO:0000256" key="9">
    <source>
        <dbReference type="RuleBase" id="RU003738"/>
    </source>
</evidence>
<feature type="binding site" evidence="6">
    <location>
        <position position="248"/>
    </location>
    <ligand>
        <name>pyridoxal 5'-phosphate</name>
        <dbReference type="ChEBI" id="CHEBI:597326"/>
    </ligand>
</feature>
<comment type="subunit">
    <text evidence="6">Homodimer.</text>
</comment>
<dbReference type="InterPro" id="IPR029066">
    <property type="entry name" value="PLP-binding_barrel"/>
</dbReference>
<dbReference type="InterPro" id="IPR002986">
    <property type="entry name" value="DAP_deCOOHase_LysA"/>
</dbReference>
<feature type="binding site" evidence="6">
    <location>
        <position position="293"/>
    </location>
    <ligand>
        <name>substrate</name>
    </ligand>
</feature>
<keyword evidence="4 6" id="KW-0457">Lysine biosynthesis</keyword>
<feature type="binding site" evidence="6">
    <location>
        <position position="394"/>
    </location>
    <ligand>
        <name>substrate</name>
    </ligand>
</feature>